<comment type="caution">
    <text evidence="2">The sequence shown here is derived from an EMBL/GenBank/DDBJ whole genome shotgun (WGS) entry which is preliminary data.</text>
</comment>
<reference evidence="2 3" key="1">
    <citation type="submission" date="2016-07" db="EMBL/GenBank/DDBJ databases">
        <title>Pervasive Adenine N6-methylation of Active Genes in Fungi.</title>
        <authorList>
            <consortium name="DOE Joint Genome Institute"/>
            <person name="Mondo S.J."/>
            <person name="Dannebaum R.O."/>
            <person name="Kuo R.C."/>
            <person name="Labutti K."/>
            <person name="Haridas S."/>
            <person name="Kuo A."/>
            <person name="Salamov A."/>
            <person name="Ahrendt S.R."/>
            <person name="Lipzen A."/>
            <person name="Sullivan W."/>
            <person name="Andreopoulos W.B."/>
            <person name="Clum A."/>
            <person name="Lindquist E."/>
            <person name="Daum C."/>
            <person name="Ramamoorthy G.K."/>
            <person name="Gryganskyi A."/>
            <person name="Culley D."/>
            <person name="Magnuson J.K."/>
            <person name="James T.Y."/>
            <person name="O'Malley M.A."/>
            <person name="Stajich J.E."/>
            <person name="Spatafora J.W."/>
            <person name="Visel A."/>
            <person name="Grigoriev I.V."/>
        </authorList>
    </citation>
    <scope>NUCLEOTIDE SEQUENCE [LARGE SCALE GENOMIC DNA]</scope>
    <source>
        <strain evidence="2 3">68-887.2</strain>
    </source>
</reference>
<dbReference type="OrthoDB" id="2588405at2759"/>
<sequence length="335" mass="34711">MTTLIAIPATRALHIPKPGAEPIPLSSGELVLTLIPANPPAHPSSTLTLSIGTASFPLLPNSPVQKTETNHEHSTYVFKPVPADGGAEIGQVRIFMKDSHSQGEWEATQALCAKFEATLKEHGVWEEKTLFVDDEYETAGQSDKTWGETIASTVTGLGHALAERLGGYTDKHITETDPVHPPAPSGSVENAAASTRSATNTIAEVAESGALKVGELIHEGGKKAGAYLPDSIAKSAEPVAEADKSDYRKMAEGGWEQVTIAAKGIASATEEVATALSENAHRAVEHNFGKEAEGVAQNVGQAGANIGATTLSGLKATSAIVQGGNAASGVANSRE</sequence>
<feature type="domain" description="Senescence" evidence="1">
    <location>
        <begin position="146"/>
        <end position="316"/>
    </location>
</feature>
<organism evidence="2 3">
    <name type="scientific">Naematelia encephala</name>
    <dbReference type="NCBI Taxonomy" id="71784"/>
    <lineage>
        <taxon>Eukaryota</taxon>
        <taxon>Fungi</taxon>
        <taxon>Dikarya</taxon>
        <taxon>Basidiomycota</taxon>
        <taxon>Agaricomycotina</taxon>
        <taxon>Tremellomycetes</taxon>
        <taxon>Tremellales</taxon>
        <taxon>Naemateliaceae</taxon>
        <taxon>Naematelia</taxon>
    </lineage>
</organism>
<dbReference type="AlphaFoldDB" id="A0A1Y2ARI6"/>
<keyword evidence="3" id="KW-1185">Reference proteome</keyword>
<gene>
    <name evidence="2" type="ORF">BCR39DRAFT_544878</name>
</gene>
<dbReference type="InParanoid" id="A0A1Y2ARI6"/>
<name>A0A1Y2ARI6_9TREE</name>
<proteinExistence type="predicted"/>
<evidence type="ECO:0000313" key="2">
    <source>
        <dbReference type="EMBL" id="ORY25173.1"/>
    </source>
</evidence>
<evidence type="ECO:0000259" key="1">
    <source>
        <dbReference type="Pfam" id="PF06911"/>
    </source>
</evidence>
<dbReference type="Pfam" id="PF06911">
    <property type="entry name" value="Senescence"/>
    <property type="match status" value="1"/>
</dbReference>
<dbReference type="Proteomes" id="UP000193986">
    <property type="component" value="Unassembled WGS sequence"/>
</dbReference>
<evidence type="ECO:0000313" key="3">
    <source>
        <dbReference type="Proteomes" id="UP000193986"/>
    </source>
</evidence>
<accession>A0A1Y2ARI6</accession>
<dbReference type="EMBL" id="MCFC01000060">
    <property type="protein sequence ID" value="ORY25173.1"/>
    <property type="molecule type" value="Genomic_DNA"/>
</dbReference>
<dbReference type="InterPro" id="IPR009686">
    <property type="entry name" value="Senescence/spartin_C"/>
</dbReference>
<protein>
    <submittedName>
        <fullName evidence="2">Senescence-associated protein-domain-containing protein</fullName>
    </submittedName>
</protein>